<name>A0ACC1T8V7_9APHY</name>
<dbReference type="EMBL" id="JANHOG010000287">
    <property type="protein sequence ID" value="KAJ3555925.1"/>
    <property type="molecule type" value="Genomic_DNA"/>
</dbReference>
<proteinExistence type="predicted"/>
<sequence>MSIPENLPPSSPPPYSNYSTPSHLAHSSDDELGSALTDLSSDPGEDDASSDGHEEEETLHIPSESSFVPSSPIKGTREEKKRIRRRKGAKKRLLTIKKRQEEAQ</sequence>
<evidence type="ECO:0000313" key="1">
    <source>
        <dbReference type="EMBL" id="KAJ3555925.1"/>
    </source>
</evidence>
<accession>A0ACC1T8V7</accession>
<gene>
    <name evidence="1" type="ORF">NM688_g2308</name>
</gene>
<organism evidence="1 2">
    <name type="scientific">Phlebia brevispora</name>
    <dbReference type="NCBI Taxonomy" id="194682"/>
    <lineage>
        <taxon>Eukaryota</taxon>
        <taxon>Fungi</taxon>
        <taxon>Dikarya</taxon>
        <taxon>Basidiomycota</taxon>
        <taxon>Agaricomycotina</taxon>
        <taxon>Agaricomycetes</taxon>
        <taxon>Polyporales</taxon>
        <taxon>Meruliaceae</taxon>
        <taxon>Phlebia</taxon>
    </lineage>
</organism>
<keyword evidence="2" id="KW-1185">Reference proteome</keyword>
<reference evidence="1" key="1">
    <citation type="submission" date="2022-07" db="EMBL/GenBank/DDBJ databases">
        <title>Genome Sequence of Phlebia brevispora.</title>
        <authorList>
            <person name="Buettner E."/>
        </authorList>
    </citation>
    <scope>NUCLEOTIDE SEQUENCE</scope>
    <source>
        <strain evidence="1">MPL23</strain>
    </source>
</reference>
<dbReference type="Proteomes" id="UP001148662">
    <property type="component" value="Unassembled WGS sequence"/>
</dbReference>
<comment type="caution">
    <text evidence="1">The sequence shown here is derived from an EMBL/GenBank/DDBJ whole genome shotgun (WGS) entry which is preliminary data.</text>
</comment>
<evidence type="ECO:0000313" key="2">
    <source>
        <dbReference type="Proteomes" id="UP001148662"/>
    </source>
</evidence>
<protein>
    <submittedName>
        <fullName evidence="1">Uncharacterized protein</fullName>
    </submittedName>
</protein>